<keyword evidence="3" id="KW-0378">Hydrolase</keyword>
<evidence type="ECO:0000256" key="3">
    <source>
        <dbReference type="ARBA" id="ARBA00022801"/>
    </source>
</evidence>
<protein>
    <submittedName>
        <fullName evidence="8">Serine protease 27-like</fullName>
    </submittedName>
</protein>
<evidence type="ECO:0000256" key="5">
    <source>
        <dbReference type="ARBA" id="ARBA00023157"/>
    </source>
</evidence>
<keyword evidence="5" id="KW-1015">Disulfide bond</keyword>
<dbReference type="Ensembl" id="ENSSTUT00000097550.1">
    <property type="protein sequence ID" value="ENSSTUP00000091673.1"/>
    <property type="gene ID" value="ENSSTUG00000040319.1"/>
</dbReference>
<name>A0A674D7M1_SALTR</name>
<gene>
    <name evidence="8" type="primary">LOC115194192</name>
</gene>
<dbReference type="PRINTS" id="PR00722">
    <property type="entry name" value="CHYMOTRYPSIN"/>
</dbReference>
<dbReference type="InterPro" id="IPR033116">
    <property type="entry name" value="TRYPSIN_SER"/>
</dbReference>
<dbReference type="PANTHER" id="PTHR24253">
    <property type="entry name" value="TRANSMEMBRANE PROTEASE SERINE"/>
    <property type="match status" value="1"/>
</dbReference>
<keyword evidence="9" id="KW-1185">Reference proteome</keyword>
<reference evidence="8" key="2">
    <citation type="submission" date="2025-08" db="UniProtKB">
        <authorList>
            <consortium name="Ensembl"/>
        </authorList>
    </citation>
    <scope>IDENTIFICATION</scope>
</reference>
<accession>A0A674D7M1</accession>
<dbReference type="Gene3D" id="2.40.10.10">
    <property type="entry name" value="Trypsin-like serine proteases"/>
    <property type="match status" value="2"/>
</dbReference>
<reference evidence="8" key="3">
    <citation type="submission" date="2025-09" db="UniProtKB">
        <authorList>
            <consortium name="Ensembl"/>
        </authorList>
    </citation>
    <scope>IDENTIFICATION</scope>
</reference>
<dbReference type="GO" id="GO:0004252">
    <property type="term" value="F:serine-type endopeptidase activity"/>
    <property type="evidence" value="ECO:0007669"/>
    <property type="project" value="InterPro"/>
</dbReference>
<dbReference type="InterPro" id="IPR009003">
    <property type="entry name" value="Peptidase_S1_PA"/>
</dbReference>
<sequence>LASTPFILSTNTSDLLVYLGRQNQQSIKSNEVSQTVSQIIRHPNYDSTTSDNDICLLKLSSSVTFTDYIQPVCLAAVGSTYYTGTTSWVTGWGDINSGVPLPSPGTLQEVTVPVVGNRECSCLYTGFSSITNNMICAGLLSGGQDACQGDSGGPIVSEQGQIWIQSGVVSFGQGCAAANFPGVYTRVSQYQTWINSQISTDQPGFVTFSSSGTDSDLNVTCNALSTGTTLFSLSPILVSLYLF</sequence>
<dbReference type="GeneTree" id="ENSGT00940000163852"/>
<reference evidence="8" key="1">
    <citation type="submission" date="2021-04" db="EMBL/GenBank/DDBJ databases">
        <authorList>
            <consortium name="Wellcome Sanger Institute Data Sharing"/>
        </authorList>
    </citation>
    <scope>NUCLEOTIDE SEQUENCE [LARGE SCALE GENOMIC DNA]</scope>
</reference>
<keyword evidence="2" id="KW-0732">Signal</keyword>
<dbReference type="Pfam" id="PF00089">
    <property type="entry name" value="Trypsin"/>
    <property type="match status" value="1"/>
</dbReference>
<keyword evidence="4" id="KW-0720">Serine protease</keyword>
<dbReference type="SUPFAM" id="SSF50494">
    <property type="entry name" value="Trypsin-like serine proteases"/>
    <property type="match status" value="1"/>
</dbReference>
<evidence type="ECO:0000256" key="6">
    <source>
        <dbReference type="ARBA" id="ARBA00023180"/>
    </source>
</evidence>
<evidence type="ECO:0000256" key="1">
    <source>
        <dbReference type="ARBA" id="ARBA00022670"/>
    </source>
</evidence>
<dbReference type="GO" id="GO:0006508">
    <property type="term" value="P:proteolysis"/>
    <property type="evidence" value="ECO:0007669"/>
    <property type="project" value="UniProtKB-KW"/>
</dbReference>
<dbReference type="SMART" id="SM00020">
    <property type="entry name" value="Tryp_SPc"/>
    <property type="match status" value="1"/>
</dbReference>
<dbReference type="InterPro" id="IPR001254">
    <property type="entry name" value="Trypsin_dom"/>
</dbReference>
<dbReference type="PROSITE" id="PS50240">
    <property type="entry name" value="TRYPSIN_DOM"/>
    <property type="match status" value="1"/>
</dbReference>
<evidence type="ECO:0000313" key="9">
    <source>
        <dbReference type="Proteomes" id="UP000472277"/>
    </source>
</evidence>
<keyword evidence="1" id="KW-0645">Protease</keyword>
<organism evidence="8 9">
    <name type="scientific">Salmo trutta</name>
    <name type="common">Brown trout</name>
    <dbReference type="NCBI Taxonomy" id="8032"/>
    <lineage>
        <taxon>Eukaryota</taxon>
        <taxon>Metazoa</taxon>
        <taxon>Chordata</taxon>
        <taxon>Craniata</taxon>
        <taxon>Vertebrata</taxon>
        <taxon>Euteleostomi</taxon>
        <taxon>Actinopterygii</taxon>
        <taxon>Neopterygii</taxon>
        <taxon>Teleostei</taxon>
        <taxon>Protacanthopterygii</taxon>
        <taxon>Salmoniformes</taxon>
        <taxon>Salmonidae</taxon>
        <taxon>Salmoninae</taxon>
        <taxon>Salmo</taxon>
    </lineage>
</organism>
<dbReference type="PROSITE" id="PS00135">
    <property type="entry name" value="TRYPSIN_SER"/>
    <property type="match status" value="1"/>
</dbReference>
<dbReference type="Proteomes" id="UP000472277">
    <property type="component" value="Chromosome 1"/>
</dbReference>
<evidence type="ECO:0000313" key="8">
    <source>
        <dbReference type="Ensembl" id="ENSSTUP00000091673.1"/>
    </source>
</evidence>
<evidence type="ECO:0000256" key="4">
    <source>
        <dbReference type="ARBA" id="ARBA00022825"/>
    </source>
</evidence>
<keyword evidence="6" id="KW-0325">Glycoprotein</keyword>
<evidence type="ECO:0000256" key="2">
    <source>
        <dbReference type="ARBA" id="ARBA00022729"/>
    </source>
</evidence>
<evidence type="ECO:0000259" key="7">
    <source>
        <dbReference type="PROSITE" id="PS50240"/>
    </source>
</evidence>
<dbReference type="PANTHER" id="PTHR24253:SF144">
    <property type="entry name" value="CHYMOTRYPSIN-LIKE PROTEASE CTRL-1-RELATED"/>
    <property type="match status" value="1"/>
</dbReference>
<dbReference type="InterPro" id="IPR001314">
    <property type="entry name" value="Peptidase_S1A"/>
</dbReference>
<dbReference type="AlphaFoldDB" id="A0A674D7M1"/>
<dbReference type="FunFam" id="2.40.10.10:FF:000024">
    <property type="entry name" value="Serine protease 53"/>
    <property type="match status" value="1"/>
</dbReference>
<feature type="domain" description="Peptidase S1" evidence="7">
    <location>
        <begin position="1"/>
        <end position="199"/>
    </location>
</feature>
<dbReference type="CDD" id="cd00190">
    <property type="entry name" value="Tryp_SPc"/>
    <property type="match status" value="1"/>
</dbReference>
<dbReference type="InterPro" id="IPR043504">
    <property type="entry name" value="Peptidase_S1_PA_chymotrypsin"/>
</dbReference>
<proteinExistence type="predicted"/>